<dbReference type="InterPro" id="IPR001021">
    <property type="entry name" value="Ribosomal_bL25_long"/>
</dbReference>
<evidence type="ECO:0000256" key="4">
    <source>
        <dbReference type="ARBA" id="ARBA00023274"/>
    </source>
</evidence>
<keyword evidence="4 5" id="KW-0687">Ribonucleoprotein</keyword>
<dbReference type="NCBIfam" id="NF004131">
    <property type="entry name" value="PRK05618.2-1"/>
    <property type="match status" value="1"/>
</dbReference>
<feature type="domain" description="Large ribosomal subunit protein bL25 beta" evidence="7">
    <location>
        <begin position="99"/>
        <end position="179"/>
    </location>
</feature>
<dbReference type="InterPro" id="IPR029751">
    <property type="entry name" value="Ribosomal_L25_dom"/>
</dbReference>
<dbReference type="Gene3D" id="2.170.120.20">
    <property type="entry name" value="Ribosomal protein L25, beta domain"/>
    <property type="match status" value="1"/>
</dbReference>
<dbReference type="PANTHER" id="PTHR33284">
    <property type="entry name" value="RIBOSOMAL PROTEIN L25/GLN-TRNA SYNTHETASE, ANTI-CODON-BINDING DOMAIN-CONTAINING PROTEIN"/>
    <property type="match status" value="1"/>
</dbReference>
<dbReference type="Gene3D" id="2.40.240.10">
    <property type="entry name" value="Ribosomal Protein L25, Chain P"/>
    <property type="match status" value="1"/>
</dbReference>
<organism evidence="8 9">
    <name type="scientific">Zhihengliuella alba</name>
    <dbReference type="NCBI Taxonomy" id="547018"/>
    <lineage>
        <taxon>Bacteria</taxon>
        <taxon>Bacillati</taxon>
        <taxon>Actinomycetota</taxon>
        <taxon>Actinomycetes</taxon>
        <taxon>Micrococcales</taxon>
        <taxon>Micrococcaceae</taxon>
        <taxon>Zhihengliuella</taxon>
    </lineage>
</organism>
<keyword evidence="2 5" id="KW-0694">RNA-binding</keyword>
<gene>
    <name evidence="5" type="primary">rplY</name>
    <name evidence="5" type="synonym">ctc</name>
    <name evidence="8" type="ORF">GCM10022377_13630</name>
</gene>
<evidence type="ECO:0000256" key="5">
    <source>
        <dbReference type="HAMAP-Rule" id="MF_01334"/>
    </source>
</evidence>
<dbReference type="InterPro" id="IPR020930">
    <property type="entry name" value="Ribosomal_uL5_bac-type"/>
</dbReference>
<protein>
    <recommendedName>
        <fullName evidence="5">Large ribosomal subunit protein bL25</fullName>
    </recommendedName>
    <alternativeName>
        <fullName evidence="5">General stress protein CTC</fullName>
    </alternativeName>
</protein>
<accession>A0ABP7D5Z9</accession>
<evidence type="ECO:0000256" key="2">
    <source>
        <dbReference type="ARBA" id="ARBA00022884"/>
    </source>
</evidence>
<name>A0ABP7D5Z9_9MICC</name>
<dbReference type="SUPFAM" id="SSF50715">
    <property type="entry name" value="Ribosomal protein L25-like"/>
    <property type="match status" value="1"/>
</dbReference>
<keyword evidence="1 5" id="KW-0699">rRNA-binding</keyword>
<comment type="similarity">
    <text evidence="5">Belongs to the bacterial ribosomal protein bL25 family. CTC subfamily.</text>
</comment>
<keyword evidence="3 5" id="KW-0689">Ribosomal protein</keyword>
<evidence type="ECO:0000256" key="3">
    <source>
        <dbReference type="ARBA" id="ARBA00022980"/>
    </source>
</evidence>
<dbReference type="Proteomes" id="UP001501536">
    <property type="component" value="Unassembled WGS sequence"/>
</dbReference>
<dbReference type="GO" id="GO:0005840">
    <property type="term" value="C:ribosome"/>
    <property type="evidence" value="ECO:0007669"/>
    <property type="project" value="UniProtKB-KW"/>
</dbReference>
<dbReference type="Pfam" id="PF14693">
    <property type="entry name" value="Ribosomal_TL5_C"/>
    <property type="match status" value="1"/>
</dbReference>
<dbReference type="NCBIfam" id="TIGR00731">
    <property type="entry name" value="bL25_bact_ctc"/>
    <property type="match status" value="1"/>
</dbReference>
<reference evidence="9" key="1">
    <citation type="journal article" date="2019" name="Int. J. Syst. Evol. Microbiol.">
        <title>The Global Catalogue of Microorganisms (GCM) 10K type strain sequencing project: providing services to taxonomists for standard genome sequencing and annotation.</title>
        <authorList>
            <consortium name="The Broad Institute Genomics Platform"/>
            <consortium name="The Broad Institute Genome Sequencing Center for Infectious Disease"/>
            <person name="Wu L."/>
            <person name="Ma J."/>
        </authorList>
    </citation>
    <scope>NUCLEOTIDE SEQUENCE [LARGE SCALE GENOMIC DNA]</scope>
    <source>
        <strain evidence="9">JCM 16961</strain>
    </source>
</reference>
<evidence type="ECO:0000313" key="8">
    <source>
        <dbReference type="EMBL" id="GAA3701351.1"/>
    </source>
</evidence>
<dbReference type="InterPro" id="IPR020056">
    <property type="entry name" value="Rbsml_bL25/Gln-tRNA_synth_N"/>
</dbReference>
<keyword evidence="9" id="KW-1185">Reference proteome</keyword>
<dbReference type="EMBL" id="BAABCJ010000002">
    <property type="protein sequence ID" value="GAA3701351.1"/>
    <property type="molecule type" value="Genomic_DNA"/>
</dbReference>
<dbReference type="CDD" id="cd00495">
    <property type="entry name" value="Ribosomal_L25_TL5_CTC"/>
    <property type="match status" value="1"/>
</dbReference>
<dbReference type="RefSeq" id="WP_344881947.1">
    <property type="nucleotide sequence ID" value="NZ_BAABCJ010000002.1"/>
</dbReference>
<comment type="caution">
    <text evidence="8">The sequence shown here is derived from an EMBL/GenBank/DDBJ whole genome shotgun (WGS) entry which is preliminary data.</text>
</comment>
<comment type="subunit">
    <text evidence="5">Part of the 50S ribosomal subunit; part of the 5S rRNA/L5/L18/L25 subcomplex. Contacts the 5S rRNA. Binds to the 5S rRNA independently of L5 and L18.</text>
</comment>
<evidence type="ECO:0000259" key="6">
    <source>
        <dbReference type="Pfam" id="PF01386"/>
    </source>
</evidence>
<evidence type="ECO:0000259" key="7">
    <source>
        <dbReference type="Pfam" id="PF14693"/>
    </source>
</evidence>
<dbReference type="InterPro" id="IPR011035">
    <property type="entry name" value="Ribosomal_bL25/Gln-tRNA_synth"/>
</dbReference>
<dbReference type="HAMAP" id="MF_01334">
    <property type="entry name" value="Ribosomal_bL25_CTC"/>
    <property type="match status" value="1"/>
</dbReference>
<evidence type="ECO:0000256" key="1">
    <source>
        <dbReference type="ARBA" id="ARBA00022730"/>
    </source>
</evidence>
<dbReference type="PANTHER" id="PTHR33284:SF1">
    <property type="entry name" value="RIBOSOMAL PROTEIN L25_GLN-TRNA SYNTHETASE, ANTI-CODON-BINDING DOMAIN-CONTAINING PROTEIN"/>
    <property type="match status" value="1"/>
</dbReference>
<sequence>MTDQFKLPVELRTEFGKGYARRARANGQVPAVIYGHGTDPIHVLLPAQEASLALRHSNALLDLQVEGKSQLALAKDIQREAIRGFLVHVDLLVVNRGEKVTVDVNVHTEGETAPGSMLEQELFTVSVEADATQLPEYVTLDVQGKEVGDLLHASDLVLPAGTTLLTEPDAVVATVHAPRGADTPAEAASEGSAESAE</sequence>
<comment type="function">
    <text evidence="5">This is one of the proteins that binds to the 5S RNA in the ribosome where it forms part of the central protuberance.</text>
</comment>
<feature type="domain" description="Large ribosomal subunit protein bL25 L25" evidence="6">
    <location>
        <begin position="8"/>
        <end position="91"/>
    </location>
</feature>
<evidence type="ECO:0000313" key="9">
    <source>
        <dbReference type="Proteomes" id="UP001501536"/>
    </source>
</evidence>
<dbReference type="Pfam" id="PF01386">
    <property type="entry name" value="Ribosomal_L25p"/>
    <property type="match status" value="1"/>
</dbReference>
<dbReference type="InterPro" id="IPR020057">
    <property type="entry name" value="Ribosomal_bL25_b-dom"/>
</dbReference>
<dbReference type="InterPro" id="IPR037121">
    <property type="entry name" value="Ribosomal_bL25_C"/>
</dbReference>
<proteinExistence type="inferred from homology"/>